<accession>A0ABW9A4H0</accession>
<reference evidence="1 2" key="1">
    <citation type="journal article" date="2024" name="Chem. Sci.">
        <title>Discovery of megapolipeptins by genome mining of a Burkholderiales bacteria collection.</title>
        <authorList>
            <person name="Paulo B.S."/>
            <person name="Recchia M.J.J."/>
            <person name="Lee S."/>
            <person name="Fergusson C.H."/>
            <person name="Romanowski S.B."/>
            <person name="Hernandez A."/>
            <person name="Krull N."/>
            <person name="Liu D.Y."/>
            <person name="Cavanagh H."/>
            <person name="Bos A."/>
            <person name="Gray C.A."/>
            <person name="Murphy B.T."/>
            <person name="Linington R.G."/>
            <person name="Eustaquio A.S."/>
        </authorList>
    </citation>
    <scope>NUCLEOTIDE SEQUENCE [LARGE SCALE GENOMIC DNA]</scope>
    <source>
        <strain evidence="1 2">RL21-008-BIB-A</strain>
    </source>
</reference>
<dbReference type="Proteomes" id="UP001629246">
    <property type="component" value="Unassembled WGS sequence"/>
</dbReference>
<dbReference type="RefSeq" id="WP_408155762.1">
    <property type="nucleotide sequence ID" value="NZ_JAQQFM010000003.1"/>
</dbReference>
<evidence type="ECO:0008006" key="3">
    <source>
        <dbReference type="Google" id="ProtNLM"/>
    </source>
</evidence>
<comment type="caution">
    <text evidence="1">The sequence shown here is derived from an EMBL/GenBank/DDBJ whole genome shotgun (WGS) entry which is preliminary data.</text>
</comment>
<proteinExistence type="predicted"/>
<dbReference type="EMBL" id="JAQQFM010000003">
    <property type="protein sequence ID" value="MFL9923778.1"/>
    <property type="molecule type" value="Genomic_DNA"/>
</dbReference>
<evidence type="ECO:0000313" key="1">
    <source>
        <dbReference type="EMBL" id="MFL9923778.1"/>
    </source>
</evidence>
<sequence length="138" mass="15417">MSAFSLRQAHVDQALPSRSYQVNEVQLFLYNAAIWNAHRIHYDLPYTREVEQHQALLVDGPLQGDWLMQLVYAVMDDGDTLESFNYQNRHSAYVGEPLVASGKVEQIDGNRVHLSLSISNAQGKLSTVGKAVVCSNIS</sequence>
<dbReference type="SUPFAM" id="SSF54637">
    <property type="entry name" value="Thioesterase/thiol ester dehydrase-isomerase"/>
    <property type="match status" value="1"/>
</dbReference>
<dbReference type="PANTHER" id="PTHR28152">
    <property type="entry name" value="HYDROXYACYL-THIOESTER DEHYDRATASE TYPE 2, MITOCHONDRIAL"/>
    <property type="match status" value="1"/>
</dbReference>
<dbReference type="PANTHER" id="PTHR28152:SF1">
    <property type="entry name" value="HYDROXYACYL-THIOESTER DEHYDRATASE TYPE 2, MITOCHONDRIAL"/>
    <property type="match status" value="1"/>
</dbReference>
<protein>
    <recommendedName>
        <fullName evidence="3">3-methylfumaryl-CoA hydratase</fullName>
    </recommendedName>
</protein>
<name>A0ABW9A4H0_9BURK</name>
<dbReference type="InterPro" id="IPR029069">
    <property type="entry name" value="HotDog_dom_sf"/>
</dbReference>
<organism evidence="1 2">
    <name type="scientific">Herbaspirillum lusitanum</name>
    <dbReference type="NCBI Taxonomy" id="213312"/>
    <lineage>
        <taxon>Bacteria</taxon>
        <taxon>Pseudomonadati</taxon>
        <taxon>Pseudomonadota</taxon>
        <taxon>Betaproteobacteria</taxon>
        <taxon>Burkholderiales</taxon>
        <taxon>Oxalobacteraceae</taxon>
        <taxon>Herbaspirillum</taxon>
    </lineage>
</organism>
<dbReference type="Gene3D" id="3.10.129.10">
    <property type="entry name" value="Hotdog Thioesterase"/>
    <property type="match status" value="1"/>
</dbReference>
<dbReference type="InterPro" id="IPR052741">
    <property type="entry name" value="Mitochondrial_HTD2"/>
</dbReference>
<evidence type="ECO:0000313" key="2">
    <source>
        <dbReference type="Proteomes" id="UP001629246"/>
    </source>
</evidence>
<gene>
    <name evidence="1" type="ORF">PQR62_05875</name>
</gene>
<keyword evidence="2" id="KW-1185">Reference proteome</keyword>